<protein>
    <submittedName>
        <fullName evidence="2">Choice-of-anchor L domain-containing protein</fullName>
    </submittedName>
</protein>
<feature type="domain" description="Hedgehog/Intein (Hint)" evidence="1">
    <location>
        <begin position="330"/>
        <end position="466"/>
    </location>
</feature>
<evidence type="ECO:0000259" key="1">
    <source>
        <dbReference type="Pfam" id="PF13403"/>
    </source>
</evidence>
<evidence type="ECO:0000313" key="2">
    <source>
        <dbReference type="EMBL" id="MBU9697601.1"/>
    </source>
</evidence>
<gene>
    <name evidence="2" type="ORF">GU927_007050</name>
</gene>
<evidence type="ECO:0000313" key="3">
    <source>
        <dbReference type="Proteomes" id="UP000731907"/>
    </source>
</evidence>
<name>A0ABS6J1G6_9RHOB</name>
<dbReference type="Pfam" id="PF17963">
    <property type="entry name" value="Big_9"/>
    <property type="match status" value="1"/>
</dbReference>
<organism evidence="2 3">
    <name type="scientific">Paragemmobacter amnigenus</name>
    <dbReference type="NCBI Taxonomy" id="2852097"/>
    <lineage>
        <taxon>Bacteria</taxon>
        <taxon>Pseudomonadati</taxon>
        <taxon>Pseudomonadota</taxon>
        <taxon>Alphaproteobacteria</taxon>
        <taxon>Rhodobacterales</taxon>
        <taxon>Paracoccaceae</taxon>
        <taxon>Paragemmobacter</taxon>
    </lineage>
</organism>
<dbReference type="SUPFAM" id="SSF51294">
    <property type="entry name" value="Hedgehog/intein (Hint) domain"/>
    <property type="match status" value="1"/>
</dbReference>
<dbReference type="EMBL" id="JAAATX020000004">
    <property type="protein sequence ID" value="MBU9697601.1"/>
    <property type="molecule type" value="Genomic_DNA"/>
</dbReference>
<dbReference type="Proteomes" id="UP000731907">
    <property type="component" value="Unassembled WGS sequence"/>
</dbReference>
<dbReference type="Pfam" id="PF13403">
    <property type="entry name" value="Hint_2"/>
    <property type="match status" value="1"/>
</dbReference>
<dbReference type="RefSeq" id="WP_161761645.1">
    <property type="nucleotide sequence ID" value="NZ_JAAATX020000004.1"/>
</dbReference>
<proteinExistence type="predicted"/>
<keyword evidence="3" id="KW-1185">Reference proteome</keyword>
<dbReference type="InterPro" id="IPR028992">
    <property type="entry name" value="Hedgehog/Intein_dom"/>
</dbReference>
<accession>A0ABS6J1G6</accession>
<reference evidence="2 3" key="1">
    <citation type="submission" date="2021-06" db="EMBL/GenBank/DDBJ databases">
        <title>Rhodobacteraceae bacterium strain HSP-20.</title>
        <authorList>
            <person name="Chen W.-M."/>
        </authorList>
    </citation>
    <scope>NUCLEOTIDE SEQUENCE [LARGE SCALE GENOMIC DNA]</scope>
    <source>
        <strain evidence="2 3">HSP-20</strain>
    </source>
</reference>
<dbReference type="NCBIfam" id="NF038133">
    <property type="entry name" value="choice_anch_L"/>
    <property type="match status" value="1"/>
</dbReference>
<dbReference type="Gene3D" id="2.170.16.10">
    <property type="entry name" value="Hedgehog/Intein (Hint) domain"/>
    <property type="match status" value="1"/>
</dbReference>
<comment type="caution">
    <text evidence="2">The sequence shown here is derived from an EMBL/GenBank/DDBJ whole genome shotgun (WGS) entry which is preliminary data.</text>
</comment>
<dbReference type="InterPro" id="IPR049804">
    <property type="entry name" value="Choice_anch_L"/>
</dbReference>
<sequence>MRIDSASALQMAQTIFGAGVTIVSASYTGQSNQVGIYSGADTTSPGVAPSDSGLILSTGKVADFTQGAGDANLYPNTSTDYGTAGDAMLSQVSGQTTFDAAVFSATFVPTGDVLTMQIVWSSEEYLEFVHQGFNDAFAIWVNGVPAALTVGTGDITIDNINTVSNENLYVDNPHTSNTYNTEMDGFTVALTLKVPVNRGVQNTFRMAIGDAGDGIYDSTVLIAADSVQVALIAADDAATIRKGTALAVDVLKNDRSSFTGALTVTKINGVEVRAGDSVTLNSGDVVTLGADGKLHVQSVTHADTHVLTYEVTDSAGNTDVAFVSLTMVACFTEGTLIDVPEGRVPVEALRAGDPVETRDHGVQVLRWVGRTVRAAVGADAPVEIAAGTFGAHGTLRLSPCHRVLVTGARAELLFGEAEVLVKAKHLVDGRAVRVVEGGEVAYLHLLFDRHEVVMANGLPCESYFPAASTLGGFDAEVRDEVLRLFPALRQGAVGYGQLARMEVKGREAAVLVG</sequence>
<dbReference type="InterPro" id="IPR036844">
    <property type="entry name" value="Hint_dom_sf"/>
</dbReference>